<sequence>MTILLRRLFDMNRITGRNVRTKFGEHFRDTGEVLVGVDHLAPNWVTTGQQDTNLVRASGMGVSVRGQFTDRQFRVRDPGLAHAGGLQCLTKDGPGTPSSPSGWKNIRDQTVV</sequence>
<comment type="caution">
    <text evidence="2">The sequence shown here is derived from an EMBL/GenBank/DDBJ whole genome shotgun (WGS) entry which is preliminary data.</text>
</comment>
<evidence type="ECO:0000256" key="1">
    <source>
        <dbReference type="SAM" id="MobiDB-lite"/>
    </source>
</evidence>
<evidence type="ECO:0000313" key="3">
    <source>
        <dbReference type="Proteomes" id="UP001569963"/>
    </source>
</evidence>
<feature type="region of interest" description="Disordered" evidence="1">
    <location>
        <begin position="84"/>
        <end position="112"/>
    </location>
</feature>
<reference evidence="2 3" key="1">
    <citation type="submission" date="2023-11" db="EMBL/GenBank/DDBJ databases">
        <title>Actinomadura monticuli sp. nov., isolated from volcanic ash.</title>
        <authorList>
            <person name="Lee S.D."/>
            <person name="Yang H."/>
            <person name="Kim I.S."/>
        </authorList>
    </citation>
    <scope>NUCLEOTIDE SEQUENCE [LARGE SCALE GENOMIC DNA]</scope>
    <source>
        <strain evidence="2 3">DLS-62</strain>
    </source>
</reference>
<protein>
    <submittedName>
        <fullName evidence="2">Uncharacterized protein</fullName>
    </submittedName>
</protein>
<accession>A0ABV4QJZ5</accession>
<gene>
    <name evidence="2" type="ORF">SM611_31690</name>
</gene>
<dbReference type="Proteomes" id="UP001569963">
    <property type="component" value="Unassembled WGS sequence"/>
</dbReference>
<organism evidence="2 3">
    <name type="scientific">Actinomadura monticuli</name>
    <dbReference type="NCBI Taxonomy" id="3097367"/>
    <lineage>
        <taxon>Bacteria</taxon>
        <taxon>Bacillati</taxon>
        <taxon>Actinomycetota</taxon>
        <taxon>Actinomycetes</taxon>
        <taxon>Streptosporangiales</taxon>
        <taxon>Thermomonosporaceae</taxon>
        <taxon>Actinomadura</taxon>
    </lineage>
</organism>
<dbReference type="EMBL" id="JAXCEI010000019">
    <property type="protein sequence ID" value="MFA1543513.1"/>
    <property type="molecule type" value="Genomic_DNA"/>
</dbReference>
<evidence type="ECO:0000313" key="2">
    <source>
        <dbReference type="EMBL" id="MFA1543513.1"/>
    </source>
</evidence>
<proteinExistence type="predicted"/>
<keyword evidence="3" id="KW-1185">Reference proteome</keyword>
<name>A0ABV4QJZ5_9ACTN</name>